<reference evidence="3 4" key="1">
    <citation type="journal article" date="2012" name="Genome Biol.">
        <title>Genome and low-iron response of an oceanic diatom adapted to chronic iron limitation.</title>
        <authorList>
            <person name="Lommer M."/>
            <person name="Specht M."/>
            <person name="Roy A.S."/>
            <person name="Kraemer L."/>
            <person name="Andreson R."/>
            <person name="Gutowska M.A."/>
            <person name="Wolf J."/>
            <person name="Bergner S.V."/>
            <person name="Schilhabel M.B."/>
            <person name="Klostermeier U.C."/>
            <person name="Beiko R.G."/>
            <person name="Rosenstiel P."/>
            <person name="Hippler M."/>
            <person name="Laroche J."/>
        </authorList>
    </citation>
    <scope>NUCLEOTIDE SEQUENCE [LARGE SCALE GENOMIC DNA]</scope>
    <source>
        <strain evidence="3 4">CCMP1005</strain>
    </source>
</reference>
<sequence>MASGRSLLWMILAADIAAAIALANYKPAPSGRHDNNPRIPAPAVPLGSRRVDVVQFRSDSAESTNQAAPSAATVVTVDEGVAIGKRLSPGDIPLGEKVPFDTEVFQGVFYLRLRNAPSPNEDGDSHSAYFNGSKKLYQFVTQGRFKRSGLRFSDVLLGGVFEKNLKCMPPAALLRGIRSFMETVQPGIVFNIAADKPKVLSPLGACQTMSVDLPGDEPVDFNNITENNALLGNFASTGKRRKMLSKPKTAKGYKIDPNHVYTIEGYDETLDLATFHQVLFGGRMRVDLMPVLDGQNMLLGMYMREDLQCVYKLALTHNREDQS</sequence>
<proteinExistence type="predicted"/>
<gene>
    <name evidence="3" type="ORF">THAOC_11880</name>
</gene>
<dbReference type="Proteomes" id="UP000266841">
    <property type="component" value="Unassembled WGS sequence"/>
</dbReference>
<evidence type="ECO:0000256" key="1">
    <source>
        <dbReference type="SAM" id="SignalP"/>
    </source>
</evidence>
<dbReference type="EMBL" id="AGNL01013633">
    <property type="protein sequence ID" value="EJK67128.1"/>
    <property type="molecule type" value="Genomic_DNA"/>
</dbReference>
<dbReference type="PANTHER" id="PTHR34826:SF2">
    <property type="entry name" value="UPF0590 PROTEIN C409.17C"/>
    <property type="match status" value="1"/>
</dbReference>
<dbReference type="Pfam" id="PF08588">
    <property type="entry name" value="Duc1"/>
    <property type="match status" value="1"/>
</dbReference>
<feature type="chain" id="PRO_5030173074" description="Domain of unknown function at the cortex 1 domain-containing protein" evidence="1">
    <location>
        <begin position="22"/>
        <end position="323"/>
    </location>
</feature>
<feature type="domain" description="Domain of unknown function at the cortex 1" evidence="2">
    <location>
        <begin position="94"/>
        <end position="305"/>
    </location>
</feature>
<dbReference type="AlphaFoldDB" id="K0SLB7"/>
<dbReference type="InterPro" id="IPR013897">
    <property type="entry name" value="Duc1"/>
</dbReference>
<organism evidence="3 4">
    <name type="scientific">Thalassiosira oceanica</name>
    <name type="common">Marine diatom</name>
    <dbReference type="NCBI Taxonomy" id="159749"/>
    <lineage>
        <taxon>Eukaryota</taxon>
        <taxon>Sar</taxon>
        <taxon>Stramenopiles</taxon>
        <taxon>Ochrophyta</taxon>
        <taxon>Bacillariophyta</taxon>
        <taxon>Coscinodiscophyceae</taxon>
        <taxon>Thalassiosirophycidae</taxon>
        <taxon>Thalassiosirales</taxon>
        <taxon>Thalassiosiraceae</taxon>
        <taxon>Thalassiosira</taxon>
    </lineage>
</organism>
<evidence type="ECO:0000313" key="3">
    <source>
        <dbReference type="EMBL" id="EJK67128.1"/>
    </source>
</evidence>
<keyword evidence="1" id="KW-0732">Signal</keyword>
<keyword evidence="4" id="KW-1185">Reference proteome</keyword>
<dbReference type="PANTHER" id="PTHR34826">
    <property type="entry name" value="UPF0590 PROTEIN C409.17C"/>
    <property type="match status" value="1"/>
</dbReference>
<comment type="caution">
    <text evidence="3">The sequence shown here is derived from an EMBL/GenBank/DDBJ whole genome shotgun (WGS) entry which is preliminary data.</text>
</comment>
<dbReference type="OrthoDB" id="42898at2759"/>
<evidence type="ECO:0000259" key="2">
    <source>
        <dbReference type="Pfam" id="PF08588"/>
    </source>
</evidence>
<name>K0SLB7_THAOC</name>
<feature type="signal peptide" evidence="1">
    <location>
        <begin position="1"/>
        <end position="21"/>
    </location>
</feature>
<evidence type="ECO:0000313" key="4">
    <source>
        <dbReference type="Proteomes" id="UP000266841"/>
    </source>
</evidence>
<dbReference type="eggNOG" id="ENOG502QZIR">
    <property type="taxonomic scope" value="Eukaryota"/>
</dbReference>
<protein>
    <recommendedName>
        <fullName evidence="2">Domain of unknown function at the cortex 1 domain-containing protein</fullName>
    </recommendedName>
</protein>
<accession>K0SLB7</accession>